<feature type="transmembrane region" description="Helical" evidence="1">
    <location>
        <begin position="20"/>
        <end position="42"/>
    </location>
</feature>
<feature type="transmembrane region" description="Helical" evidence="1">
    <location>
        <begin position="54"/>
        <end position="74"/>
    </location>
</feature>
<organism evidence="2 3">
    <name type="scientific">Lactococcus cremoris subsp. cremoris TIFN6</name>
    <dbReference type="NCBI Taxonomy" id="1234876"/>
    <lineage>
        <taxon>Bacteria</taxon>
        <taxon>Bacillati</taxon>
        <taxon>Bacillota</taxon>
        <taxon>Bacilli</taxon>
        <taxon>Lactobacillales</taxon>
        <taxon>Streptococcaceae</taxon>
        <taxon>Lactococcus</taxon>
        <taxon>Lactococcus cremoris subsp. cremoris</taxon>
    </lineage>
</organism>
<evidence type="ECO:0000313" key="2">
    <source>
        <dbReference type="EMBL" id="EQC57225.1"/>
    </source>
</evidence>
<keyword evidence="1" id="KW-0472">Membrane</keyword>
<keyword evidence="1" id="KW-1133">Transmembrane helix</keyword>
<sequence>MRPGLLVRLALLVKTEQPLILVLMATGISTTKIAVSMLKAQLGQQERLEQLVKMVLLQKLVIMATGGLVLMILANQH</sequence>
<protein>
    <submittedName>
        <fullName evidence="2">Uncharacterized protein</fullName>
    </submittedName>
</protein>
<name>T0S732_LACLC</name>
<evidence type="ECO:0000313" key="3">
    <source>
        <dbReference type="Proteomes" id="UP000015854"/>
    </source>
</evidence>
<comment type="caution">
    <text evidence="2">The sequence shown here is derived from an EMBL/GenBank/DDBJ whole genome shotgun (WGS) entry which is preliminary data.</text>
</comment>
<evidence type="ECO:0000256" key="1">
    <source>
        <dbReference type="SAM" id="Phobius"/>
    </source>
</evidence>
<dbReference type="EMBL" id="ATBB01000172">
    <property type="protein sequence ID" value="EQC57225.1"/>
    <property type="molecule type" value="Genomic_DNA"/>
</dbReference>
<gene>
    <name evidence="2" type="ORF">LLT6_06015</name>
</gene>
<dbReference type="AlphaFoldDB" id="T0S732"/>
<accession>T0S732</accession>
<keyword evidence="1" id="KW-0812">Transmembrane</keyword>
<reference evidence="2 3" key="1">
    <citation type="journal article" date="2013" name="ISME J.">
        <title>Multifactorial diversity sustains microbial community stability.</title>
        <authorList>
            <person name="Erkus O."/>
            <person name="de Jager V.C."/>
            <person name="Spus M."/>
            <person name="van Alen-Boerrigter I.J."/>
            <person name="van Rijswijck I.M."/>
            <person name="Hazelwood L."/>
            <person name="Janssen P.W."/>
            <person name="van Hijum S.A."/>
            <person name="Kleerebezem M."/>
            <person name="Smid E.J."/>
        </authorList>
    </citation>
    <scope>NUCLEOTIDE SEQUENCE [LARGE SCALE GENOMIC DNA]</scope>
    <source>
        <strain evidence="2 3">TIFN6</strain>
    </source>
</reference>
<proteinExistence type="predicted"/>
<dbReference type="Proteomes" id="UP000015854">
    <property type="component" value="Unassembled WGS sequence"/>
</dbReference>